<feature type="non-terminal residue" evidence="1">
    <location>
        <position position="1"/>
    </location>
</feature>
<sequence length="106" mass="10895">VPGAALPAGDNVAVTKQFSSPYSARFTALQCAFEAPFADRALSTDALGVGDLSGCLGEEDVKEARDPARGLKVGGVLPDSQNLSKLSPGLLSFPFLLVCPEGLGFL</sequence>
<accession>A0A381VIU8</accession>
<proteinExistence type="predicted"/>
<name>A0A381VIU8_9ZZZZ</name>
<organism evidence="1">
    <name type="scientific">marine metagenome</name>
    <dbReference type="NCBI Taxonomy" id="408172"/>
    <lineage>
        <taxon>unclassified sequences</taxon>
        <taxon>metagenomes</taxon>
        <taxon>ecological metagenomes</taxon>
    </lineage>
</organism>
<dbReference type="EMBL" id="UINC01008950">
    <property type="protein sequence ID" value="SVA40222.1"/>
    <property type="molecule type" value="Genomic_DNA"/>
</dbReference>
<dbReference type="AlphaFoldDB" id="A0A381VIU8"/>
<evidence type="ECO:0000313" key="1">
    <source>
        <dbReference type="EMBL" id="SVA40222.1"/>
    </source>
</evidence>
<reference evidence="1" key="1">
    <citation type="submission" date="2018-05" db="EMBL/GenBank/DDBJ databases">
        <authorList>
            <person name="Lanie J.A."/>
            <person name="Ng W.-L."/>
            <person name="Kazmierczak K.M."/>
            <person name="Andrzejewski T.M."/>
            <person name="Davidsen T.M."/>
            <person name="Wayne K.J."/>
            <person name="Tettelin H."/>
            <person name="Glass J.I."/>
            <person name="Rusch D."/>
            <person name="Podicherti R."/>
            <person name="Tsui H.-C.T."/>
            <person name="Winkler M.E."/>
        </authorList>
    </citation>
    <scope>NUCLEOTIDE SEQUENCE</scope>
</reference>
<protein>
    <submittedName>
        <fullName evidence="1">Uncharacterized protein</fullName>
    </submittedName>
</protein>
<gene>
    <name evidence="1" type="ORF">METZ01_LOCUS93076</name>
</gene>